<keyword evidence="2" id="KW-0540">Nuclease</keyword>
<dbReference type="GO" id="GO:0004519">
    <property type="term" value="F:endonuclease activity"/>
    <property type="evidence" value="ECO:0007669"/>
    <property type="project" value="UniProtKB-KW"/>
</dbReference>
<keyword evidence="2" id="KW-0378">Hydrolase</keyword>
<feature type="domain" description="Restriction endonuclease type IV Mrr" evidence="1">
    <location>
        <begin position="13"/>
        <end position="43"/>
    </location>
</feature>
<keyword evidence="2" id="KW-0255">Endonuclease</keyword>
<evidence type="ECO:0000259" key="1">
    <source>
        <dbReference type="Pfam" id="PF04471"/>
    </source>
</evidence>
<dbReference type="Proteomes" id="UP001300012">
    <property type="component" value="Unassembled WGS sequence"/>
</dbReference>
<dbReference type="RefSeq" id="WP_258218447.1">
    <property type="nucleotide sequence ID" value="NZ_JANQBD010000066.1"/>
</dbReference>
<evidence type="ECO:0000313" key="3">
    <source>
        <dbReference type="Proteomes" id="UP001300012"/>
    </source>
</evidence>
<comment type="caution">
    <text evidence="2">The sequence shown here is derived from an EMBL/GenBank/DDBJ whole genome shotgun (WGS) entry which is preliminary data.</text>
</comment>
<protein>
    <submittedName>
        <fullName evidence="2">Restriction endonuclease</fullName>
    </submittedName>
</protein>
<accession>A0ABT1YVJ9</accession>
<dbReference type="EMBL" id="JANQBD010000066">
    <property type="protein sequence ID" value="MCR8636962.1"/>
    <property type="molecule type" value="Genomic_DNA"/>
</dbReference>
<evidence type="ECO:0000313" key="2">
    <source>
        <dbReference type="EMBL" id="MCR8636962.1"/>
    </source>
</evidence>
<name>A0ABT1YVJ9_9BACL</name>
<sequence length="48" mass="5472">MILELDKPFKKYKASIAHYGASEGWVIANREYTDEAYALAKSNRNPPN</sequence>
<dbReference type="InterPro" id="IPR007560">
    <property type="entry name" value="Restrct_endonuc_IV_Mrr"/>
</dbReference>
<dbReference type="Pfam" id="PF04471">
    <property type="entry name" value="Mrr_cat"/>
    <property type="match status" value="1"/>
</dbReference>
<proteinExistence type="predicted"/>
<reference evidence="2 3" key="1">
    <citation type="submission" date="2022-08" db="EMBL/GenBank/DDBJ databases">
        <title>Paenibacillus endoradicis sp. nov., Paenibacillus radicibacter sp. nov and Paenibacillus pararadicis sp. nov., three cold-adapted plant growth-promoting bacteria isolated from root of Larix gmelinii in Great Khingan.</title>
        <authorList>
            <person name="Xue H."/>
        </authorList>
    </citation>
    <scope>NUCLEOTIDE SEQUENCE [LARGE SCALE GENOMIC DNA]</scope>
    <source>
        <strain evidence="2 3">N5-1-1-5</strain>
    </source>
</reference>
<keyword evidence="3" id="KW-1185">Reference proteome</keyword>
<gene>
    <name evidence="2" type="ORF">NV381_38045</name>
</gene>
<organism evidence="2 3">
    <name type="scientific">Paenibacillus radicis</name>
    <name type="common">ex Xue et al. 2023</name>
    <dbReference type="NCBI Taxonomy" id="2972489"/>
    <lineage>
        <taxon>Bacteria</taxon>
        <taxon>Bacillati</taxon>
        <taxon>Bacillota</taxon>
        <taxon>Bacilli</taxon>
        <taxon>Bacillales</taxon>
        <taxon>Paenibacillaceae</taxon>
        <taxon>Paenibacillus</taxon>
    </lineage>
</organism>